<evidence type="ECO:0000256" key="5">
    <source>
        <dbReference type="ARBA" id="ARBA00022692"/>
    </source>
</evidence>
<evidence type="ECO:0000256" key="8">
    <source>
        <dbReference type="ARBA" id="ARBA00023077"/>
    </source>
</evidence>
<keyword evidence="8 12" id="KW-0798">TonB box</keyword>
<evidence type="ECO:0000313" key="16">
    <source>
        <dbReference type="EMBL" id="MDH7640013.1"/>
    </source>
</evidence>
<gene>
    <name evidence="16" type="ORF">QGN17_14850</name>
</gene>
<accession>A0ABT6N3Y3</accession>
<keyword evidence="17" id="KW-1185">Reference proteome</keyword>
<dbReference type="PANTHER" id="PTHR32552">
    <property type="entry name" value="FERRICHROME IRON RECEPTOR-RELATED"/>
    <property type="match status" value="1"/>
</dbReference>
<dbReference type="CDD" id="cd01347">
    <property type="entry name" value="ligand_gated_channel"/>
    <property type="match status" value="1"/>
</dbReference>
<keyword evidence="7" id="KW-0406">Ion transport</keyword>
<evidence type="ECO:0000256" key="7">
    <source>
        <dbReference type="ARBA" id="ARBA00023065"/>
    </source>
</evidence>
<name>A0ABT6N3Y3_9SPHN</name>
<evidence type="ECO:0000256" key="10">
    <source>
        <dbReference type="ARBA" id="ARBA00023237"/>
    </source>
</evidence>
<keyword evidence="5 11" id="KW-0812">Transmembrane</keyword>
<evidence type="ECO:0000256" key="6">
    <source>
        <dbReference type="ARBA" id="ARBA00023004"/>
    </source>
</evidence>
<dbReference type="SUPFAM" id="SSF56935">
    <property type="entry name" value="Porins"/>
    <property type="match status" value="1"/>
</dbReference>
<dbReference type="PANTHER" id="PTHR32552:SF81">
    <property type="entry name" value="TONB-DEPENDENT OUTER MEMBRANE RECEPTOR"/>
    <property type="match status" value="1"/>
</dbReference>
<keyword evidence="16" id="KW-0675">Receptor</keyword>
<comment type="caution">
    <text evidence="16">The sequence shown here is derived from an EMBL/GenBank/DDBJ whole genome shotgun (WGS) entry which is preliminary data.</text>
</comment>
<dbReference type="RefSeq" id="WP_281045376.1">
    <property type="nucleotide sequence ID" value="NZ_JARYGZ010000002.1"/>
</dbReference>
<keyword evidence="2 11" id="KW-0813">Transport</keyword>
<dbReference type="Pfam" id="PF00593">
    <property type="entry name" value="TonB_dep_Rec_b-barrel"/>
    <property type="match status" value="1"/>
</dbReference>
<keyword evidence="3 11" id="KW-1134">Transmembrane beta strand</keyword>
<keyword evidence="4" id="KW-0410">Iron transport</keyword>
<dbReference type="InterPro" id="IPR000531">
    <property type="entry name" value="Beta-barrel_TonB"/>
</dbReference>
<comment type="subcellular location">
    <subcellularLocation>
        <location evidence="1 11">Cell outer membrane</location>
        <topology evidence="1 11">Multi-pass membrane protein</topology>
    </subcellularLocation>
</comment>
<proteinExistence type="inferred from homology"/>
<sequence length="748" mass="81134">MKMVWAAAMAGVSMAALGAGAVQAQDATSAAAAQASDNEIVVTAQRRSEKLQNVPISINAFTGKQLQELRVTTAADVANISPGVFVTGSRGDQNPVFSIRGLSLNDTFSNNNPEVGIYVDDVIQPFTPMMSGQLFDLQRIEVLKGPQGTLYGRNTTAGAINFISVKPSQQTSGYVTGTWARFGRKELEGAFGGGVTDTLAVRFSGKTVQQSGGWQYNDLTGQTIGKVHDVSLRAQALWTPTSRLTVSLEGTYLYDKSQPQQRQHVGYYAADGSGAFCAAGLAGYRDPNTCVDLLGYHDTDPNQRHVSDGSIYGTWSVAHGAGVNLNIGYDLGAAKLTAISAYNYYNRSSPDDSDGSPYVELDGLFSDKIQSFTQELRLASNGSGPFTWVGGLYYSWDRIGGDTLQALDDFPFHTRVDTSYVQTTNSYAAFGQAGYAITPKLKLTGGLRFTRDEKRYTYDAVDLNPFGDSSLPPTAGFVQNHVNQSNLSGKVGLDYKLTDDAMVYASYSRGYKAGGFKAAIAFNPDETTPFRGETVDAYEAGVKTTWLDGKLTLNAAGYYNKWHNFQASVTIIENGVSVITLANAGDARTYGFEAEADYKPTRNLSLRVTGNWLSSKITKFNTQPGSDDFTGNQLANAPKLTLDGQARWETPIGNDHVGVYILGDASYRSKTYFSLAERGQNSQAGYWLLNGRIGVHDRNDKWEVAVFGKNILNKLYISQSYDNWGGAFPSSNYLGDPATYGVQVTFRY</sequence>
<keyword evidence="9 11" id="KW-0472">Membrane</keyword>
<evidence type="ECO:0000256" key="3">
    <source>
        <dbReference type="ARBA" id="ARBA00022452"/>
    </source>
</evidence>
<dbReference type="EMBL" id="JARYGZ010000002">
    <property type="protein sequence ID" value="MDH7640013.1"/>
    <property type="molecule type" value="Genomic_DNA"/>
</dbReference>
<evidence type="ECO:0000256" key="4">
    <source>
        <dbReference type="ARBA" id="ARBA00022496"/>
    </source>
</evidence>
<dbReference type="Gene3D" id="2.40.170.20">
    <property type="entry name" value="TonB-dependent receptor, beta-barrel domain"/>
    <property type="match status" value="1"/>
</dbReference>
<dbReference type="InterPro" id="IPR039426">
    <property type="entry name" value="TonB-dep_rcpt-like"/>
</dbReference>
<evidence type="ECO:0000256" key="1">
    <source>
        <dbReference type="ARBA" id="ARBA00004571"/>
    </source>
</evidence>
<dbReference type="InterPro" id="IPR036942">
    <property type="entry name" value="Beta-barrel_TonB_sf"/>
</dbReference>
<evidence type="ECO:0000256" key="2">
    <source>
        <dbReference type="ARBA" id="ARBA00022448"/>
    </source>
</evidence>
<evidence type="ECO:0000259" key="15">
    <source>
        <dbReference type="Pfam" id="PF07715"/>
    </source>
</evidence>
<dbReference type="Pfam" id="PF07715">
    <property type="entry name" value="Plug"/>
    <property type="match status" value="1"/>
</dbReference>
<keyword evidence="6" id="KW-0408">Iron</keyword>
<keyword evidence="10 11" id="KW-0998">Cell outer membrane</keyword>
<feature type="domain" description="TonB-dependent receptor-like beta-barrel" evidence="14">
    <location>
        <begin position="298"/>
        <end position="711"/>
    </location>
</feature>
<dbReference type="PROSITE" id="PS52016">
    <property type="entry name" value="TONB_DEPENDENT_REC_3"/>
    <property type="match status" value="1"/>
</dbReference>
<evidence type="ECO:0000256" key="11">
    <source>
        <dbReference type="PROSITE-ProRule" id="PRU01360"/>
    </source>
</evidence>
<evidence type="ECO:0000259" key="14">
    <source>
        <dbReference type="Pfam" id="PF00593"/>
    </source>
</evidence>
<dbReference type="InterPro" id="IPR012910">
    <property type="entry name" value="Plug_dom"/>
</dbReference>
<feature type="chain" id="PRO_5045801167" evidence="13">
    <location>
        <begin position="25"/>
        <end position="748"/>
    </location>
</feature>
<feature type="signal peptide" evidence="13">
    <location>
        <begin position="1"/>
        <end position="24"/>
    </location>
</feature>
<reference evidence="16" key="1">
    <citation type="submission" date="2023-04" db="EMBL/GenBank/DDBJ databases">
        <title>Sphingomonas sp. MAHUQ-71 isolated from rice field.</title>
        <authorList>
            <person name="Huq M.A."/>
        </authorList>
    </citation>
    <scope>NUCLEOTIDE SEQUENCE</scope>
    <source>
        <strain evidence="16">MAHUQ-71</strain>
    </source>
</reference>
<evidence type="ECO:0000256" key="9">
    <source>
        <dbReference type="ARBA" id="ARBA00023136"/>
    </source>
</evidence>
<evidence type="ECO:0000313" key="17">
    <source>
        <dbReference type="Proteomes" id="UP001160625"/>
    </source>
</evidence>
<evidence type="ECO:0000256" key="13">
    <source>
        <dbReference type="SAM" id="SignalP"/>
    </source>
</evidence>
<feature type="domain" description="TonB-dependent receptor plug" evidence="15">
    <location>
        <begin position="51"/>
        <end position="159"/>
    </location>
</feature>
<comment type="similarity">
    <text evidence="11 12">Belongs to the TonB-dependent receptor family.</text>
</comment>
<keyword evidence="13" id="KW-0732">Signal</keyword>
<evidence type="ECO:0000256" key="12">
    <source>
        <dbReference type="RuleBase" id="RU003357"/>
    </source>
</evidence>
<organism evidence="16 17">
    <name type="scientific">Sphingomonas oryzagri</name>
    <dbReference type="NCBI Taxonomy" id="3042314"/>
    <lineage>
        <taxon>Bacteria</taxon>
        <taxon>Pseudomonadati</taxon>
        <taxon>Pseudomonadota</taxon>
        <taxon>Alphaproteobacteria</taxon>
        <taxon>Sphingomonadales</taxon>
        <taxon>Sphingomonadaceae</taxon>
        <taxon>Sphingomonas</taxon>
    </lineage>
</organism>
<dbReference type="Proteomes" id="UP001160625">
    <property type="component" value="Unassembled WGS sequence"/>
</dbReference>
<protein>
    <submittedName>
        <fullName evidence="16">TonB-dependent receptor</fullName>
    </submittedName>
</protein>